<organism evidence="2 3">
    <name type="scientific">Micrococcoides hystricis</name>
    <dbReference type="NCBI Taxonomy" id="1572761"/>
    <lineage>
        <taxon>Bacteria</taxon>
        <taxon>Bacillati</taxon>
        <taxon>Actinomycetota</taxon>
        <taxon>Actinomycetes</taxon>
        <taxon>Micrococcales</taxon>
        <taxon>Micrococcaceae</taxon>
        <taxon>Micrococcoides</taxon>
    </lineage>
</organism>
<comment type="caution">
    <text evidence="2">The sequence shown here is derived from an EMBL/GenBank/DDBJ whole genome shotgun (WGS) entry which is preliminary data.</text>
</comment>
<dbReference type="Pfam" id="PF03992">
    <property type="entry name" value="ABM"/>
    <property type="match status" value="1"/>
</dbReference>
<name>A0ABV6PBD6_9MICC</name>
<reference evidence="2 3" key="1">
    <citation type="submission" date="2024-09" db="EMBL/GenBank/DDBJ databases">
        <authorList>
            <person name="Sun Q."/>
            <person name="Mori K."/>
        </authorList>
    </citation>
    <scope>NUCLEOTIDE SEQUENCE [LARGE SCALE GENOMIC DNA]</scope>
    <source>
        <strain evidence="2 3">NCAIM B.02604</strain>
    </source>
</reference>
<dbReference type="GO" id="GO:0004497">
    <property type="term" value="F:monooxygenase activity"/>
    <property type="evidence" value="ECO:0007669"/>
    <property type="project" value="UniProtKB-KW"/>
</dbReference>
<protein>
    <submittedName>
        <fullName evidence="2">Quinol monooxygenase</fullName>
        <ecNumber evidence="2">1.-.-.-</ecNumber>
    </submittedName>
</protein>
<proteinExistence type="predicted"/>
<dbReference type="EMBL" id="JBHLUB010000029">
    <property type="protein sequence ID" value="MFC0582153.1"/>
    <property type="molecule type" value="Genomic_DNA"/>
</dbReference>
<evidence type="ECO:0000313" key="2">
    <source>
        <dbReference type="EMBL" id="MFC0582153.1"/>
    </source>
</evidence>
<gene>
    <name evidence="2" type="ORF">ACFFFR_07125</name>
</gene>
<dbReference type="PROSITE" id="PS51725">
    <property type="entry name" value="ABM"/>
    <property type="match status" value="1"/>
</dbReference>
<dbReference type="InterPro" id="IPR007138">
    <property type="entry name" value="ABM_dom"/>
</dbReference>
<accession>A0ABV6PBD6</accession>
<feature type="domain" description="ABM" evidence="1">
    <location>
        <begin position="2"/>
        <end position="92"/>
    </location>
</feature>
<dbReference type="Gene3D" id="3.30.70.100">
    <property type="match status" value="1"/>
</dbReference>
<dbReference type="EC" id="1.-.-.-" evidence="2"/>
<keyword evidence="2" id="KW-0503">Monooxygenase</keyword>
<dbReference type="Proteomes" id="UP001589862">
    <property type="component" value="Unassembled WGS sequence"/>
</dbReference>
<dbReference type="RefSeq" id="WP_377459107.1">
    <property type="nucleotide sequence ID" value="NZ_JBHLUB010000029.1"/>
</dbReference>
<dbReference type="SUPFAM" id="SSF54909">
    <property type="entry name" value="Dimeric alpha+beta barrel"/>
    <property type="match status" value="1"/>
</dbReference>
<keyword evidence="3" id="KW-1185">Reference proteome</keyword>
<dbReference type="InterPro" id="IPR050744">
    <property type="entry name" value="AI-2_Isomerase_LsrG"/>
</dbReference>
<keyword evidence="2" id="KW-0560">Oxidoreductase</keyword>
<evidence type="ECO:0000259" key="1">
    <source>
        <dbReference type="PROSITE" id="PS51725"/>
    </source>
</evidence>
<dbReference type="PANTHER" id="PTHR33336:SF3">
    <property type="entry name" value="ABM DOMAIN-CONTAINING PROTEIN"/>
    <property type="match status" value="1"/>
</dbReference>
<sequence>MIFINAKMTVKDAHLDTFLDQVKDYTEACRAEEGNLWFEWYRSTDEPNVFLLSEGFTDEGAAAHVESEHFKQGIETMRPLLVKTPDIISRQVDGNGWDKMGELQID</sequence>
<dbReference type="PANTHER" id="PTHR33336">
    <property type="entry name" value="QUINOL MONOOXYGENASE YGIN-RELATED"/>
    <property type="match status" value="1"/>
</dbReference>
<evidence type="ECO:0000313" key="3">
    <source>
        <dbReference type="Proteomes" id="UP001589862"/>
    </source>
</evidence>
<dbReference type="InterPro" id="IPR011008">
    <property type="entry name" value="Dimeric_a/b-barrel"/>
</dbReference>